<name>A0A364L0G5_TALAM</name>
<dbReference type="Proteomes" id="UP000249363">
    <property type="component" value="Unassembled WGS sequence"/>
</dbReference>
<gene>
    <name evidence="2" type="ORF">BHQ10_005297</name>
</gene>
<comment type="caution">
    <text evidence="2">The sequence shown here is derived from an EMBL/GenBank/DDBJ whole genome shotgun (WGS) entry which is preliminary data.</text>
</comment>
<dbReference type="RefSeq" id="XP_040733801.1">
    <property type="nucleotide sequence ID" value="XM_040877757.1"/>
</dbReference>
<keyword evidence="3" id="KW-1185">Reference proteome</keyword>
<organism evidence="2 3">
    <name type="scientific">Talaromyces amestolkiae</name>
    <dbReference type="NCBI Taxonomy" id="1196081"/>
    <lineage>
        <taxon>Eukaryota</taxon>
        <taxon>Fungi</taxon>
        <taxon>Dikarya</taxon>
        <taxon>Ascomycota</taxon>
        <taxon>Pezizomycotina</taxon>
        <taxon>Eurotiomycetes</taxon>
        <taxon>Eurotiomycetidae</taxon>
        <taxon>Eurotiales</taxon>
        <taxon>Trichocomaceae</taxon>
        <taxon>Talaromyces</taxon>
        <taxon>Talaromyces sect. Talaromyces</taxon>
    </lineage>
</organism>
<dbReference type="EMBL" id="MIKG01000009">
    <property type="protein sequence ID" value="RAO69285.1"/>
    <property type="molecule type" value="Genomic_DNA"/>
</dbReference>
<evidence type="ECO:0000256" key="1">
    <source>
        <dbReference type="SAM" id="MobiDB-lite"/>
    </source>
</evidence>
<feature type="compositionally biased region" description="Polar residues" evidence="1">
    <location>
        <begin position="13"/>
        <end position="24"/>
    </location>
</feature>
<reference evidence="2 3" key="1">
    <citation type="journal article" date="2017" name="Biotechnol. Biofuels">
        <title>Differential beta-glucosidase expression as a function of carbon source availability in Talaromyces amestolkiae: a genomic and proteomic approach.</title>
        <authorList>
            <person name="de Eugenio L.I."/>
            <person name="Mendez-Liter J.A."/>
            <person name="Nieto-Dominguez M."/>
            <person name="Alonso L."/>
            <person name="Gil-Munoz J."/>
            <person name="Barriuso J."/>
            <person name="Prieto A."/>
            <person name="Martinez M.J."/>
        </authorList>
    </citation>
    <scope>NUCLEOTIDE SEQUENCE [LARGE SCALE GENOMIC DNA]</scope>
    <source>
        <strain evidence="2 3">CIB</strain>
    </source>
</reference>
<evidence type="ECO:0000313" key="2">
    <source>
        <dbReference type="EMBL" id="RAO69285.1"/>
    </source>
</evidence>
<dbReference type="STRING" id="1196081.A0A364L0G5"/>
<feature type="compositionally biased region" description="Low complexity" evidence="1">
    <location>
        <begin position="71"/>
        <end position="89"/>
    </location>
</feature>
<accession>A0A364L0G5</accession>
<feature type="compositionally biased region" description="Pro residues" evidence="1">
    <location>
        <begin position="32"/>
        <end position="44"/>
    </location>
</feature>
<feature type="region of interest" description="Disordered" evidence="1">
    <location>
        <begin position="1"/>
        <end position="45"/>
    </location>
</feature>
<evidence type="ECO:0000313" key="3">
    <source>
        <dbReference type="Proteomes" id="UP000249363"/>
    </source>
</evidence>
<sequence length="129" mass="13939">MYAARSAKPKLSLSISAATNTTRPALSLRSPGPMPRTPVSPSPLSPVYTAARDFSKQTVPMYSYTNASSAKSILKKGSTSSTSSRSSGKAIHFQSTPTVYCVTPIENKDEYYGGKVKVSRDERRWGARS</sequence>
<protein>
    <submittedName>
        <fullName evidence="2">Uncharacterized protein</fullName>
    </submittedName>
</protein>
<dbReference type="AlphaFoldDB" id="A0A364L0G5"/>
<dbReference type="GeneID" id="63794513"/>
<feature type="region of interest" description="Disordered" evidence="1">
    <location>
        <begin position="69"/>
        <end position="91"/>
    </location>
</feature>
<dbReference type="OrthoDB" id="5357531at2759"/>
<proteinExistence type="predicted"/>